<feature type="transmembrane region" description="Helical" evidence="1">
    <location>
        <begin position="91"/>
        <end position="108"/>
    </location>
</feature>
<accession>A0ABU5CEG1</accession>
<evidence type="ECO:0000256" key="1">
    <source>
        <dbReference type="SAM" id="Phobius"/>
    </source>
</evidence>
<comment type="caution">
    <text evidence="2">The sequence shown here is derived from an EMBL/GenBank/DDBJ whole genome shotgun (WGS) entry which is preliminary data.</text>
</comment>
<keyword evidence="3" id="KW-1185">Reference proteome</keyword>
<organism evidence="2 3">
    <name type="scientific">Tigheibacillus jepli</name>
    <dbReference type="NCBI Taxonomy" id="3035914"/>
    <lineage>
        <taxon>Bacteria</taxon>
        <taxon>Bacillati</taxon>
        <taxon>Bacillota</taxon>
        <taxon>Bacilli</taxon>
        <taxon>Bacillales</taxon>
        <taxon>Bacillaceae</taxon>
        <taxon>Tigheibacillus</taxon>
    </lineage>
</organism>
<evidence type="ECO:0000313" key="2">
    <source>
        <dbReference type="EMBL" id="MDY0404719.1"/>
    </source>
</evidence>
<evidence type="ECO:0000313" key="3">
    <source>
        <dbReference type="Proteomes" id="UP001228376"/>
    </source>
</evidence>
<proteinExistence type="predicted"/>
<keyword evidence="1" id="KW-1133">Transmembrane helix</keyword>
<feature type="transmembrane region" description="Helical" evidence="1">
    <location>
        <begin position="68"/>
        <end position="85"/>
    </location>
</feature>
<gene>
    <name evidence="2" type="ORF">P5G51_004260</name>
</gene>
<feature type="transmembrane region" description="Helical" evidence="1">
    <location>
        <begin position="120"/>
        <end position="140"/>
    </location>
</feature>
<keyword evidence="1" id="KW-0472">Membrane</keyword>
<reference evidence="2 3" key="1">
    <citation type="submission" date="2023-10" db="EMBL/GenBank/DDBJ databases">
        <title>179-bfca-hs.</title>
        <authorList>
            <person name="Miliotis G."/>
            <person name="Sengupta P."/>
            <person name="Hameed A."/>
            <person name="Chuvochina M."/>
            <person name="Mcdonagh F."/>
            <person name="Simpson A.C."/>
            <person name="Singh N.K."/>
            <person name="Rekha P.D."/>
            <person name="Raman K."/>
            <person name="Hugenholtz P."/>
            <person name="Venkateswaran K."/>
        </authorList>
    </citation>
    <scope>NUCLEOTIDE SEQUENCE [LARGE SCALE GENOMIC DNA]</scope>
    <source>
        <strain evidence="2 3">179-BFC-A-HS</strain>
    </source>
</reference>
<feature type="transmembrane region" description="Helical" evidence="1">
    <location>
        <begin position="36"/>
        <end position="56"/>
    </location>
</feature>
<dbReference type="EMBL" id="JAROCA020000001">
    <property type="protein sequence ID" value="MDY0404719.1"/>
    <property type="molecule type" value="Genomic_DNA"/>
</dbReference>
<keyword evidence="1" id="KW-0812">Transmembrane</keyword>
<dbReference type="RefSeq" id="WP_320384289.1">
    <property type="nucleotide sequence ID" value="NZ_JAROCA020000001.1"/>
</dbReference>
<name>A0ABU5CEG1_9BACI</name>
<protein>
    <submittedName>
        <fullName evidence="2">Uncharacterized protein</fullName>
    </submittedName>
</protein>
<sequence length="169" mass="19490">MKRNNHYSPLFTAILFILLCINTIQRTRYKEFFSVSDYSIVLTGLLMFAALIGGWALKNKYDIPLKEICFSLILMLLTFSIGFYNSEYMDGFVFLQLVLLIIFILGSVCKKWSENDATAAGFVIGIVVLLLCVHWIWTGFQMHGFKSIFRNENYLGVLLFSVLFPNFIH</sequence>
<dbReference type="Proteomes" id="UP001228376">
    <property type="component" value="Unassembled WGS sequence"/>
</dbReference>